<dbReference type="InterPro" id="IPR027640">
    <property type="entry name" value="Kinesin-like_fam"/>
</dbReference>
<proteinExistence type="evidence at transcript level"/>
<dbReference type="PANTHER" id="PTHR47969:SF3">
    <property type="entry name" value="KINESIN-LIKE PROTEIN KIN-4B"/>
    <property type="match status" value="1"/>
</dbReference>
<dbReference type="GO" id="GO:0007052">
    <property type="term" value="P:mitotic spindle organization"/>
    <property type="evidence" value="ECO:0007669"/>
    <property type="project" value="TreeGrafter"/>
</dbReference>
<name>I3SXK7_LOTJA</name>
<dbReference type="GO" id="GO:0003777">
    <property type="term" value="F:microtubule motor activity"/>
    <property type="evidence" value="ECO:0007669"/>
    <property type="project" value="InterPro"/>
</dbReference>
<feature type="coiled-coil region" evidence="1">
    <location>
        <begin position="19"/>
        <end position="46"/>
    </location>
</feature>
<dbReference type="AlphaFoldDB" id="I3SXK7"/>
<dbReference type="EMBL" id="BT145205">
    <property type="protein sequence ID" value="AFK44999.1"/>
    <property type="molecule type" value="mRNA"/>
</dbReference>
<dbReference type="GO" id="GO:0007018">
    <property type="term" value="P:microtubule-based movement"/>
    <property type="evidence" value="ECO:0007669"/>
    <property type="project" value="InterPro"/>
</dbReference>
<dbReference type="GO" id="GO:0051231">
    <property type="term" value="P:spindle elongation"/>
    <property type="evidence" value="ECO:0007669"/>
    <property type="project" value="TreeGrafter"/>
</dbReference>
<evidence type="ECO:0000313" key="2">
    <source>
        <dbReference type="EMBL" id="AFK44999.1"/>
    </source>
</evidence>
<sequence>MKLIGVDTEALKQHFGKKIMELDEEKRKVQHERDRLLHEVENLSANSNGLAHKNQDFRAKFDKQNQVQAALEDELAFLKQADQFSDGQSILTGKSRYSRLLSMSPDVKAARIASLENMLSMSSVALKAMTTQLTEAEDRERTLSNRGRWFCCWFCPCFQASQEQETAQDQDEFGGHSRGNIAALW</sequence>
<dbReference type="Pfam" id="PF25764">
    <property type="entry name" value="KIF21A_4th"/>
    <property type="match status" value="1"/>
</dbReference>
<dbReference type="GO" id="GO:0005875">
    <property type="term" value="C:microtubule associated complex"/>
    <property type="evidence" value="ECO:0007669"/>
    <property type="project" value="TreeGrafter"/>
</dbReference>
<evidence type="ECO:0000256" key="1">
    <source>
        <dbReference type="SAM" id="Coils"/>
    </source>
</evidence>
<protein>
    <submittedName>
        <fullName evidence="2">Uncharacterized protein</fullName>
    </submittedName>
</protein>
<accession>I3SXK7</accession>
<reference evidence="2" key="1">
    <citation type="submission" date="2012-05" db="EMBL/GenBank/DDBJ databases">
        <authorList>
            <person name="Krishnakumar V."/>
            <person name="Cheung F."/>
            <person name="Xiao Y."/>
            <person name="Chan A."/>
            <person name="Moskal W.A."/>
            <person name="Town C.D."/>
        </authorList>
    </citation>
    <scope>NUCLEOTIDE SEQUENCE</scope>
</reference>
<organism evidence="2">
    <name type="scientific">Lotus japonicus</name>
    <name type="common">Lotus corniculatus var. japonicus</name>
    <dbReference type="NCBI Taxonomy" id="34305"/>
    <lineage>
        <taxon>Eukaryota</taxon>
        <taxon>Viridiplantae</taxon>
        <taxon>Streptophyta</taxon>
        <taxon>Embryophyta</taxon>
        <taxon>Tracheophyta</taxon>
        <taxon>Spermatophyta</taxon>
        <taxon>Magnoliopsida</taxon>
        <taxon>eudicotyledons</taxon>
        <taxon>Gunneridae</taxon>
        <taxon>Pentapetalae</taxon>
        <taxon>rosids</taxon>
        <taxon>fabids</taxon>
        <taxon>Fabales</taxon>
        <taxon>Fabaceae</taxon>
        <taxon>Papilionoideae</taxon>
        <taxon>50 kb inversion clade</taxon>
        <taxon>NPAAA clade</taxon>
        <taxon>Hologalegina</taxon>
        <taxon>robinioid clade</taxon>
        <taxon>Loteae</taxon>
        <taxon>Lotus</taxon>
    </lineage>
</organism>
<keyword evidence="1" id="KW-0175">Coiled coil</keyword>
<dbReference type="PANTHER" id="PTHR47969">
    <property type="entry name" value="CHROMOSOME-ASSOCIATED KINESIN KIF4A-RELATED"/>
    <property type="match status" value="1"/>
</dbReference>